<dbReference type="RefSeq" id="XP_004993995.1">
    <property type="nucleotide sequence ID" value="XM_004993938.1"/>
</dbReference>
<keyword evidence="7 14" id="KW-0418">Kinase</keyword>
<dbReference type="PANTHER" id="PTHR48005:SF13">
    <property type="entry name" value="SERINE_THREONINE-PROTEIN KINASE DDB_G0278509-RELATED"/>
    <property type="match status" value="1"/>
</dbReference>
<dbReference type="InterPro" id="IPR001245">
    <property type="entry name" value="Ser-Thr/Tyr_kinase_cat_dom"/>
</dbReference>
<dbReference type="Pfam" id="PF13855">
    <property type="entry name" value="LRR_8"/>
    <property type="match status" value="2"/>
</dbReference>
<dbReference type="SMART" id="SM00369">
    <property type="entry name" value="LRR_TYP"/>
    <property type="match status" value="9"/>
</dbReference>
<dbReference type="Gene3D" id="3.80.10.10">
    <property type="entry name" value="Ribonuclease Inhibitor"/>
    <property type="match status" value="3"/>
</dbReference>
<dbReference type="FunFam" id="3.30.200.20:FF:000180">
    <property type="entry name" value="serine/threonine-protein kinase STY46-like"/>
    <property type="match status" value="1"/>
</dbReference>
<evidence type="ECO:0000256" key="5">
    <source>
        <dbReference type="ARBA" id="ARBA00022737"/>
    </source>
</evidence>
<feature type="domain" description="Protein kinase" evidence="13">
    <location>
        <begin position="1019"/>
        <end position="1348"/>
    </location>
</feature>
<dbReference type="InterPro" id="IPR011009">
    <property type="entry name" value="Kinase-like_dom_sf"/>
</dbReference>
<dbReference type="PROSITE" id="PS51450">
    <property type="entry name" value="LRR"/>
    <property type="match status" value="3"/>
</dbReference>
<dbReference type="eggNOG" id="KOG4641">
    <property type="taxonomic scope" value="Eukaryota"/>
</dbReference>
<dbReference type="KEGG" id="sre:PTSG_05421"/>
<evidence type="ECO:0000256" key="4">
    <source>
        <dbReference type="ARBA" id="ARBA00022679"/>
    </source>
</evidence>
<keyword evidence="4" id="KW-0808">Transferase</keyword>
<keyword evidence="5" id="KW-0677">Repeat</keyword>
<dbReference type="Gene3D" id="1.10.510.10">
    <property type="entry name" value="Transferase(Phosphotransferase) domain 1"/>
    <property type="match status" value="1"/>
</dbReference>
<evidence type="ECO:0000313" key="15">
    <source>
        <dbReference type="Proteomes" id="UP000007799"/>
    </source>
</evidence>
<dbReference type="EMBL" id="GL832966">
    <property type="protein sequence ID" value="EGD73714.1"/>
    <property type="molecule type" value="Genomic_DNA"/>
</dbReference>
<evidence type="ECO:0000313" key="14">
    <source>
        <dbReference type="EMBL" id="EGD73714.1"/>
    </source>
</evidence>
<feature type="compositionally biased region" description="Pro residues" evidence="11">
    <location>
        <begin position="82"/>
        <end position="93"/>
    </location>
</feature>
<evidence type="ECO:0000256" key="1">
    <source>
        <dbReference type="ARBA" id="ARBA00012513"/>
    </source>
</evidence>
<feature type="chain" id="PRO_5003287314" description="non-specific serine/threonine protein kinase" evidence="12">
    <location>
        <begin position="27"/>
        <end position="1351"/>
    </location>
</feature>
<dbReference type="Proteomes" id="UP000007799">
    <property type="component" value="Unassembled WGS sequence"/>
</dbReference>
<dbReference type="GO" id="GO:0004674">
    <property type="term" value="F:protein serine/threonine kinase activity"/>
    <property type="evidence" value="ECO:0007669"/>
    <property type="project" value="UniProtKB-KW"/>
</dbReference>
<keyword evidence="3" id="KW-0433">Leucine-rich repeat</keyword>
<keyword evidence="2" id="KW-0723">Serine/threonine-protein kinase</keyword>
<dbReference type="InterPro" id="IPR032675">
    <property type="entry name" value="LRR_dom_sf"/>
</dbReference>
<evidence type="ECO:0000256" key="10">
    <source>
        <dbReference type="ARBA" id="ARBA00048679"/>
    </source>
</evidence>
<accession>F2UAD9</accession>
<gene>
    <name evidence="14" type="ORF">PTSG_05421</name>
</gene>
<proteinExistence type="predicted"/>
<comment type="catalytic activity">
    <reaction evidence="9">
        <text>L-threonyl-[protein] + ATP = O-phospho-L-threonyl-[protein] + ADP + H(+)</text>
        <dbReference type="Rhea" id="RHEA:46608"/>
        <dbReference type="Rhea" id="RHEA-COMP:11060"/>
        <dbReference type="Rhea" id="RHEA-COMP:11605"/>
        <dbReference type="ChEBI" id="CHEBI:15378"/>
        <dbReference type="ChEBI" id="CHEBI:30013"/>
        <dbReference type="ChEBI" id="CHEBI:30616"/>
        <dbReference type="ChEBI" id="CHEBI:61977"/>
        <dbReference type="ChEBI" id="CHEBI:456216"/>
        <dbReference type="EC" id="2.7.11.1"/>
    </reaction>
</comment>
<feature type="region of interest" description="Disordered" evidence="11">
    <location>
        <begin position="1192"/>
        <end position="1237"/>
    </location>
</feature>
<evidence type="ECO:0000256" key="7">
    <source>
        <dbReference type="ARBA" id="ARBA00022777"/>
    </source>
</evidence>
<feature type="region of interest" description="Disordered" evidence="11">
    <location>
        <begin position="73"/>
        <end position="96"/>
    </location>
</feature>
<dbReference type="EC" id="2.7.11.1" evidence="1"/>
<comment type="catalytic activity">
    <reaction evidence="10">
        <text>L-seryl-[protein] + ATP = O-phospho-L-seryl-[protein] + ADP + H(+)</text>
        <dbReference type="Rhea" id="RHEA:17989"/>
        <dbReference type="Rhea" id="RHEA-COMP:9863"/>
        <dbReference type="Rhea" id="RHEA-COMP:11604"/>
        <dbReference type="ChEBI" id="CHEBI:15378"/>
        <dbReference type="ChEBI" id="CHEBI:29999"/>
        <dbReference type="ChEBI" id="CHEBI:30616"/>
        <dbReference type="ChEBI" id="CHEBI:83421"/>
        <dbReference type="ChEBI" id="CHEBI:456216"/>
        <dbReference type="EC" id="2.7.11.1"/>
    </reaction>
</comment>
<dbReference type="STRING" id="946362.F2UAD9"/>
<keyword evidence="15" id="KW-1185">Reference proteome</keyword>
<evidence type="ECO:0000256" key="11">
    <source>
        <dbReference type="SAM" id="MobiDB-lite"/>
    </source>
</evidence>
<evidence type="ECO:0000256" key="3">
    <source>
        <dbReference type="ARBA" id="ARBA00022614"/>
    </source>
</evidence>
<feature type="compositionally biased region" description="Low complexity" evidence="11">
    <location>
        <begin position="144"/>
        <end position="165"/>
    </location>
</feature>
<dbReference type="Pfam" id="PF07714">
    <property type="entry name" value="PK_Tyr_Ser-Thr"/>
    <property type="match status" value="2"/>
</dbReference>
<dbReference type="PROSITE" id="PS50011">
    <property type="entry name" value="PROTEIN_KINASE_DOM"/>
    <property type="match status" value="1"/>
</dbReference>
<evidence type="ECO:0000256" key="9">
    <source>
        <dbReference type="ARBA" id="ARBA00047899"/>
    </source>
</evidence>
<dbReference type="OrthoDB" id="2013775at2759"/>
<dbReference type="PANTHER" id="PTHR48005">
    <property type="entry name" value="LEUCINE RICH REPEAT KINASE 2"/>
    <property type="match status" value="1"/>
</dbReference>
<dbReference type="InterPro" id="IPR003591">
    <property type="entry name" value="Leu-rich_rpt_typical-subtyp"/>
</dbReference>
<dbReference type="GO" id="GO:0005524">
    <property type="term" value="F:ATP binding"/>
    <property type="evidence" value="ECO:0007669"/>
    <property type="project" value="UniProtKB-KW"/>
</dbReference>
<protein>
    <recommendedName>
        <fullName evidence="1">non-specific serine/threonine protein kinase</fullName>
        <ecNumber evidence="1">2.7.11.1</ecNumber>
    </recommendedName>
</protein>
<dbReference type="GeneID" id="16074573"/>
<dbReference type="InterPro" id="IPR051420">
    <property type="entry name" value="Ser_Thr_Kinases_DiverseReg"/>
</dbReference>
<keyword evidence="8" id="KW-0067">ATP-binding</keyword>
<organism evidence="15">
    <name type="scientific">Salpingoeca rosetta (strain ATCC 50818 / BSB-021)</name>
    <dbReference type="NCBI Taxonomy" id="946362"/>
    <lineage>
        <taxon>Eukaryota</taxon>
        <taxon>Choanoflagellata</taxon>
        <taxon>Craspedida</taxon>
        <taxon>Salpingoecidae</taxon>
        <taxon>Salpingoeca</taxon>
    </lineage>
</organism>
<dbReference type="Gene3D" id="3.30.200.20">
    <property type="entry name" value="Phosphorylase Kinase, domain 1"/>
    <property type="match status" value="1"/>
</dbReference>
<feature type="compositionally biased region" description="Acidic residues" evidence="11">
    <location>
        <begin position="1206"/>
        <end position="1217"/>
    </location>
</feature>
<dbReference type="InParanoid" id="F2UAD9"/>
<evidence type="ECO:0000256" key="2">
    <source>
        <dbReference type="ARBA" id="ARBA00022527"/>
    </source>
</evidence>
<sequence length="1351" mass="146381">MVLPDSSLLLLVVSIAVFTAQEQAHAAPIINDRAAATPSSSNACAEARQALVDIEQVLRTYQVPFISAAQTRTLGTPFDRGPSPPLPRPPPPAAARTAAGLPTVNLLSLQQLHQASCQPKDKVPDAHQHNANNINVVNVSRNTTANTTTNTTGKATTNTTREATTSGKHVRLSQPREQQQQQLLARHKRSSTGAPASEAAVQQCQDALTACHNVSEAVTCEFSKAIACQCTSGPAASLTITIDEWDVFPQSHSAQECFRNTSALIAPCQLVVAGQPFQQILEGILHTGEWVNLRELHISGFTERYLDPSTTVAELPLLEVLDMSGNFLDDLEPDTGRAFTLPSLVALDLSDNLLSQLPRALLAAGNASLVTVDLSGNAIATFNAPDTALENLKCLNVSNSLVQSLDAGAGLSQFPRVASLDLSFNALTSIPDTSLSSVLEVVTANFSNNRLTEVPPRVFQHWTKLSTLNLASNEITEIPATPFPPSVSHLYLQNNNITRLHADALSGLEYMVVLALDHNRITSVPAGMARVFDIVTLVNLYLNDNRISSLPNGTTLGLYVQIADFSHNRLTRLDRFSTGGAYHLYLSFNNLTHVDMHIPPFWHRPQLQLLDLSDNPHLHKLPPLNTQLEALIMRNHRIPVFNLTQLVSLTRLAVLDLDVAPGFHSEAVIGPSALRSWTLPTQALNLAGMALPATVVQKLQLSTSSLNLQSLHLGWPGFGTSVSGTTACDMLAPKAQELMLIHTAFTKLDVCPLELDMLFLMNNPELRELNVFSKLKRLNVSGCPHLTSLSVPSVPKLDISGTSLVPTPRTCVTEGTEMLLARNMRGQGFAVDGPTHAALARCLASTAVLDLSDNLWLDDPQLLMPTAKEVVTLSNVAHADGKGRTLPTRASPQLLVLANTPIACTLQLTGTPATTDTSLVQEMTLGYAFSCDCAPGFELHESGRCSRKTTSYVVVAAGSAVGGAACVLLTLLVARCVVRARSYRRSLQEDNQRQHVLLIQRAAEVEALKKAWEIEFDELRMIKRVAAGAFGVVFKAEWDTVTVAVKVMQESVMLMDESTEKEFEKEVEFLQKTRHPNVVRFFGAGRDPTSHCPFLVLEYVAMGSLKDLLQQNMEQVLRSRPRAAVEAGDGAVDTVWDLKLQLLQDVTSGMAFIHGLGHAHRDLKSGNVLVSAHLRAKITDFGSIRECLTRPVDATPINQRPRGGNDDDDDDDDDDDNNGGNNGGGRRGATSGPVRTMTMTAGVGTPLYMAPEVLAGGRYDTRADVFSFGVLMWEVATQRVPDLVAQEKGSGYRGPLLSTLSNLLDEGKRLSYQGHVDVPQWYQDLSLTCMAQSATSRPTFEDLSHGSLSPR</sequence>
<dbReference type="InterPro" id="IPR001611">
    <property type="entry name" value="Leu-rich_rpt"/>
</dbReference>
<dbReference type="SUPFAM" id="SSF56112">
    <property type="entry name" value="Protein kinase-like (PK-like)"/>
    <property type="match status" value="1"/>
</dbReference>
<name>F2UAD9_SALR5</name>
<reference evidence="14" key="1">
    <citation type="submission" date="2009-08" db="EMBL/GenBank/DDBJ databases">
        <title>Annotation of Salpingoeca rosetta.</title>
        <authorList>
            <consortium name="The Broad Institute Genome Sequencing Platform"/>
            <person name="Russ C."/>
            <person name="Cuomo C."/>
            <person name="Burger G."/>
            <person name="Gray M.W."/>
            <person name="Holland P.W.H."/>
            <person name="King N."/>
            <person name="Lang F.B.F."/>
            <person name="Roger A.J."/>
            <person name="Ruiz-Trillo I."/>
            <person name="Young S.K."/>
            <person name="Zeng Q."/>
            <person name="Gargeya S."/>
            <person name="Alvarado L."/>
            <person name="Berlin A."/>
            <person name="Chapman S.B."/>
            <person name="Chen Z."/>
            <person name="Freedman E."/>
            <person name="Gellesch M."/>
            <person name="Goldberg J."/>
            <person name="Griggs A."/>
            <person name="Gujja S."/>
            <person name="Heilman E."/>
            <person name="Heiman D."/>
            <person name="Howarth C."/>
            <person name="Mehta T."/>
            <person name="Neiman D."/>
            <person name="Pearson M."/>
            <person name="Roberts A."/>
            <person name="Saif S."/>
            <person name="Shea T."/>
            <person name="Shenoy N."/>
            <person name="Sisk P."/>
            <person name="Stolte C."/>
            <person name="Sykes S."/>
            <person name="White J."/>
            <person name="Yandava C."/>
            <person name="Haas B."/>
            <person name="Nusbaum C."/>
            <person name="Birren B."/>
        </authorList>
    </citation>
    <scope>NUCLEOTIDE SEQUENCE [LARGE SCALE GENOMIC DNA]</scope>
    <source>
        <strain evidence="14">ATCC 50818</strain>
    </source>
</reference>
<evidence type="ECO:0000259" key="13">
    <source>
        <dbReference type="PROSITE" id="PS50011"/>
    </source>
</evidence>
<keyword evidence="12" id="KW-0732">Signal</keyword>
<dbReference type="SMART" id="SM00220">
    <property type="entry name" value="S_TKc"/>
    <property type="match status" value="1"/>
</dbReference>
<keyword evidence="6" id="KW-0547">Nucleotide-binding</keyword>
<evidence type="ECO:0000256" key="6">
    <source>
        <dbReference type="ARBA" id="ARBA00022741"/>
    </source>
</evidence>
<feature type="region of interest" description="Disordered" evidence="11">
    <location>
        <begin position="144"/>
        <end position="197"/>
    </location>
</feature>
<evidence type="ECO:0000256" key="12">
    <source>
        <dbReference type="SAM" id="SignalP"/>
    </source>
</evidence>
<dbReference type="SUPFAM" id="SSF52058">
    <property type="entry name" value="L domain-like"/>
    <property type="match status" value="2"/>
</dbReference>
<feature type="signal peptide" evidence="12">
    <location>
        <begin position="1"/>
        <end position="26"/>
    </location>
</feature>
<dbReference type="eggNOG" id="KOG0192">
    <property type="taxonomic scope" value="Eukaryota"/>
</dbReference>
<evidence type="ECO:0000256" key="8">
    <source>
        <dbReference type="ARBA" id="ARBA00022840"/>
    </source>
</evidence>
<dbReference type="InterPro" id="IPR000719">
    <property type="entry name" value="Prot_kinase_dom"/>
</dbReference>